<comment type="caution">
    <text evidence="1">The sequence shown here is derived from an EMBL/GenBank/DDBJ whole genome shotgun (WGS) entry which is preliminary data.</text>
</comment>
<reference evidence="1 2" key="1">
    <citation type="submission" date="2010-01" db="EMBL/GenBank/DDBJ databases">
        <authorList>
            <person name="Weinstock G."/>
            <person name="Sodergren E."/>
            <person name="Clifton S."/>
            <person name="Fulton L."/>
            <person name="Fulton B."/>
            <person name="Courtney L."/>
            <person name="Fronick C."/>
            <person name="Harrison M."/>
            <person name="Strong C."/>
            <person name="Farmer C."/>
            <person name="Delahaunty K."/>
            <person name="Markovic C."/>
            <person name="Hall O."/>
            <person name="Minx P."/>
            <person name="Tomlinson C."/>
            <person name="Mitreva M."/>
            <person name="Nelson J."/>
            <person name="Hou S."/>
            <person name="Wollam A."/>
            <person name="Pepin K.H."/>
            <person name="Johnson M."/>
            <person name="Bhonagiri V."/>
            <person name="Nash W.E."/>
            <person name="Warren W."/>
            <person name="Chinwalla A."/>
            <person name="Mardis E.R."/>
            <person name="Wilson R.K."/>
        </authorList>
    </citation>
    <scope>NUCLEOTIDE SEQUENCE [LARGE SCALE GENOMIC DNA]</scope>
    <source>
        <strain evidence="1 2">NJ9703</strain>
    </source>
</reference>
<accession>A0A9W5N010</accession>
<evidence type="ECO:0000313" key="1">
    <source>
        <dbReference type="EMBL" id="EFC52987.1"/>
    </source>
</evidence>
<dbReference type="EMBL" id="ACEO02000002">
    <property type="protein sequence ID" value="EFC52987.1"/>
    <property type="molecule type" value="Genomic_DNA"/>
</dbReference>
<protein>
    <submittedName>
        <fullName evidence="1">Uncharacterized protein</fullName>
    </submittedName>
</protein>
<name>A0A9W5N010_NEISU</name>
<organism evidence="1 2">
    <name type="scientific">Neisseria subflava NJ9703</name>
    <dbReference type="NCBI Taxonomy" id="546268"/>
    <lineage>
        <taxon>Bacteria</taxon>
        <taxon>Pseudomonadati</taxon>
        <taxon>Pseudomonadota</taxon>
        <taxon>Betaproteobacteria</taxon>
        <taxon>Neisseriales</taxon>
        <taxon>Neisseriaceae</taxon>
        <taxon>Neisseria</taxon>
    </lineage>
</organism>
<evidence type="ECO:0000313" key="2">
    <source>
        <dbReference type="Proteomes" id="UP000004621"/>
    </source>
</evidence>
<dbReference type="Proteomes" id="UP000004621">
    <property type="component" value="Unassembled WGS sequence"/>
</dbReference>
<gene>
    <name evidence="1" type="ORF">NEISUBOT_03825</name>
</gene>
<sequence>MRKALSENQTDAWAAKNVIERIEVLRVMACSFLCIKILKTFGL</sequence>
<proteinExistence type="predicted"/>
<dbReference type="AlphaFoldDB" id="A0A9W5N010"/>